<sequence>MNTNICRYCYKEIQDRDELVTASNWFRVRPYHYRCFEKLSQETETVGGNWTPVNGMTGLVTVILMLILAAVMLTTNILGMIGDLLGVLALYPIFLRMISYFVFEMRLPKYIENKRRH</sequence>
<protein>
    <recommendedName>
        <fullName evidence="4">Permease</fullName>
    </recommendedName>
</protein>
<evidence type="ECO:0000313" key="2">
    <source>
        <dbReference type="EMBL" id="ARI78187.1"/>
    </source>
</evidence>
<gene>
    <name evidence="2" type="ORF">HM131_15600</name>
</gene>
<evidence type="ECO:0000313" key="3">
    <source>
        <dbReference type="Proteomes" id="UP000192527"/>
    </source>
</evidence>
<keyword evidence="1" id="KW-1133">Transmembrane helix</keyword>
<name>A0A1W5ZY74_9BACI</name>
<dbReference type="Proteomes" id="UP000192527">
    <property type="component" value="Chromosome"/>
</dbReference>
<keyword evidence="3" id="KW-1185">Reference proteome</keyword>
<dbReference type="AlphaFoldDB" id="A0A1W5ZY74"/>
<dbReference type="RefSeq" id="WP_085030646.1">
    <property type="nucleotide sequence ID" value="NZ_CP020772.1"/>
</dbReference>
<dbReference type="OrthoDB" id="2657646at2"/>
<keyword evidence="1" id="KW-0472">Membrane</keyword>
<reference evidence="2 3" key="1">
    <citation type="submission" date="2017-04" db="EMBL/GenBank/DDBJ databases">
        <title>The whole genome sequencing and assembly of Halobacillus mangrovi strain.</title>
        <authorList>
            <person name="Lee S.-J."/>
            <person name="Park M.-K."/>
            <person name="Kim J.-Y."/>
            <person name="Lee Y.-J."/>
            <person name="Yi H."/>
            <person name="Bahn Y.-S."/>
            <person name="Kim J.F."/>
            <person name="Lee D.-W."/>
        </authorList>
    </citation>
    <scope>NUCLEOTIDE SEQUENCE [LARGE SCALE GENOMIC DNA]</scope>
    <source>
        <strain evidence="2 3">KTB 131</strain>
    </source>
</reference>
<feature type="transmembrane region" description="Helical" evidence="1">
    <location>
        <begin position="59"/>
        <end position="78"/>
    </location>
</feature>
<keyword evidence="1" id="KW-0812">Transmembrane</keyword>
<evidence type="ECO:0000256" key="1">
    <source>
        <dbReference type="SAM" id="Phobius"/>
    </source>
</evidence>
<feature type="transmembrane region" description="Helical" evidence="1">
    <location>
        <begin position="84"/>
        <end position="103"/>
    </location>
</feature>
<evidence type="ECO:0008006" key="4">
    <source>
        <dbReference type="Google" id="ProtNLM"/>
    </source>
</evidence>
<proteinExistence type="predicted"/>
<dbReference type="EMBL" id="CP020772">
    <property type="protein sequence ID" value="ARI78187.1"/>
    <property type="molecule type" value="Genomic_DNA"/>
</dbReference>
<dbReference type="KEGG" id="hmn:HM131_15600"/>
<accession>A0A1W5ZY74</accession>
<organism evidence="2 3">
    <name type="scientific">Halobacillus mangrovi</name>
    <dbReference type="NCBI Taxonomy" id="402384"/>
    <lineage>
        <taxon>Bacteria</taxon>
        <taxon>Bacillati</taxon>
        <taxon>Bacillota</taxon>
        <taxon>Bacilli</taxon>
        <taxon>Bacillales</taxon>
        <taxon>Bacillaceae</taxon>
        <taxon>Halobacillus</taxon>
    </lineage>
</organism>